<protein>
    <recommendedName>
        <fullName evidence="3">C2H2-type domain-containing protein</fullName>
    </recommendedName>
</protein>
<dbReference type="InterPro" id="IPR013087">
    <property type="entry name" value="Znf_C2H2_type"/>
</dbReference>
<feature type="compositionally biased region" description="Basic and acidic residues" evidence="2">
    <location>
        <begin position="22"/>
        <end position="50"/>
    </location>
</feature>
<keyword evidence="1" id="KW-0479">Metal-binding</keyword>
<feature type="region of interest" description="Disordered" evidence="2">
    <location>
        <begin position="1"/>
        <end position="51"/>
    </location>
</feature>
<evidence type="ECO:0000313" key="4">
    <source>
        <dbReference type="Ensembl" id="ENSEBUP00000013670.1"/>
    </source>
</evidence>
<proteinExistence type="predicted"/>
<dbReference type="Proteomes" id="UP000694388">
    <property type="component" value="Unplaced"/>
</dbReference>
<sequence>MRDNNGEDVQADGEEGTGEAAAWRDGRVEDRGDVERVSRIEASGKTKAQEDFELQTDAVTTDGEGNVVAIATEAVAALAAEGVSMVAQFTVLPMEGSVAEEMEMLKTEISRAAEQMHETDPTACIVYVCDSCGQKFSDAAGLAGHVGAHNVQALVMVHEETDEWQVPLLPASWN</sequence>
<dbReference type="AlphaFoldDB" id="A0A8C4QD50"/>
<organism evidence="4 5">
    <name type="scientific">Eptatretus burgeri</name>
    <name type="common">Inshore hagfish</name>
    <dbReference type="NCBI Taxonomy" id="7764"/>
    <lineage>
        <taxon>Eukaryota</taxon>
        <taxon>Metazoa</taxon>
        <taxon>Chordata</taxon>
        <taxon>Craniata</taxon>
        <taxon>Vertebrata</taxon>
        <taxon>Cyclostomata</taxon>
        <taxon>Myxini</taxon>
        <taxon>Myxiniformes</taxon>
        <taxon>Myxinidae</taxon>
        <taxon>Eptatretinae</taxon>
        <taxon>Eptatretus</taxon>
    </lineage>
</organism>
<evidence type="ECO:0000256" key="1">
    <source>
        <dbReference type="PROSITE-ProRule" id="PRU00042"/>
    </source>
</evidence>
<dbReference type="GO" id="GO:0008270">
    <property type="term" value="F:zinc ion binding"/>
    <property type="evidence" value="ECO:0007669"/>
    <property type="project" value="UniProtKB-KW"/>
</dbReference>
<reference evidence="4" key="2">
    <citation type="submission" date="2025-09" db="UniProtKB">
        <authorList>
            <consortium name="Ensembl"/>
        </authorList>
    </citation>
    <scope>IDENTIFICATION</scope>
</reference>
<dbReference type="PROSITE" id="PS00028">
    <property type="entry name" value="ZINC_FINGER_C2H2_1"/>
    <property type="match status" value="1"/>
</dbReference>
<accession>A0A8C4QD50</accession>
<feature type="domain" description="C2H2-type" evidence="3">
    <location>
        <begin position="127"/>
        <end position="154"/>
    </location>
</feature>
<evidence type="ECO:0000313" key="5">
    <source>
        <dbReference type="Proteomes" id="UP000694388"/>
    </source>
</evidence>
<reference evidence="4" key="1">
    <citation type="submission" date="2025-08" db="UniProtKB">
        <authorList>
            <consortium name="Ensembl"/>
        </authorList>
    </citation>
    <scope>IDENTIFICATION</scope>
</reference>
<keyword evidence="5" id="KW-1185">Reference proteome</keyword>
<evidence type="ECO:0000259" key="3">
    <source>
        <dbReference type="PROSITE" id="PS50157"/>
    </source>
</evidence>
<evidence type="ECO:0000256" key="2">
    <source>
        <dbReference type="SAM" id="MobiDB-lite"/>
    </source>
</evidence>
<keyword evidence="1" id="KW-0862">Zinc</keyword>
<keyword evidence="1" id="KW-0863">Zinc-finger</keyword>
<name>A0A8C4QD50_EPTBU</name>
<dbReference type="Ensembl" id="ENSEBUT00000014247.1">
    <property type="protein sequence ID" value="ENSEBUP00000013670.1"/>
    <property type="gene ID" value="ENSEBUG00000008629.1"/>
</dbReference>
<dbReference type="PROSITE" id="PS50157">
    <property type="entry name" value="ZINC_FINGER_C2H2_2"/>
    <property type="match status" value="1"/>
</dbReference>